<evidence type="ECO:0000256" key="1">
    <source>
        <dbReference type="SAM" id="Phobius"/>
    </source>
</evidence>
<proteinExistence type="predicted"/>
<dbReference type="Pfam" id="PF03473">
    <property type="entry name" value="MOSC"/>
    <property type="match status" value="1"/>
</dbReference>
<dbReference type="PROSITE" id="PS51340">
    <property type="entry name" value="MOSC"/>
    <property type="match status" value="1"/>
</dbReference>
<feature type="domain" description="MOSC" evidence="2">
    <location>
        <begin position="227"/>
        <end position="386"/>
    </location>
</feature>
<dbReference type="InterPro" id="IPR005303">
    <property type="entry name" value="MOCOS_middle"/>
</dbReference>
<dbReference type="GO" id="GO:0016301">
    <property type="term" value="F:kinase activity"/>
    <property type="evidence" value="ECO:0007669"/>
    <property type="project" value="UniProtKB-KW"/>
</dbReference>
<evidence type="ECO:0000259" key="2">
    <source>
        <dbReference type="PROSITE" id="PS51340"/>
    </source>
</evidence>
<dbReference type="GO" id="GO:0030170">
    <property type="term" value="F:pyridoxal phosphate binding"/>
    <property type="evidence" value="ECO:0007669"/>
    <property type="project" value="InterPro"/>
</dbReference>
<dbReference type="SUPFAM" id="SSF50800">
    <property type="entry name" value="PK beta-barrel domain-like"/>
    <property type="match status" value="1"/>
</dbReference>
<dbReference type="Pfam" id="PF03476">
    <property type="entry name" value="MOSC_N"/>
    <property type="match status" value="1"/>
</dbReference>
<keyword evidence="4" id="KW-1185">Reference proteome</keyword>
<keyword evidence="3" id="KW-0670">Pyruvate</keyword>
<gene>
    <name evidence="3" type="ORF">Slin15195_G067640</name>
</gene>
<protein>
    <submittedName>
        <fullName evidence="3">Molybdenum cofactor sulfurase, pyruvate kinase-like, insert domain superfamily</fullName>
    </submittedName>
</protein>
<organism evidence="3 4">
    <name type="scientific">Septoria linicola</name>
    <dbReference type="NCBI Taxonomy" id="215465"/>
    <lineage>
        <taxon>Eukaryota</taxon>
        <taxon>Fungi</taxon>
        <taxon>Dikarya</taxon>
        <taxon>Ascomycota</taxon>
        <taxon>Pezizomycotina</taxon>
        <taxon>Dothideomycetes</taxon>
        <taxon>Dothideomycetidae</taxon>
        <taxon>Mycosphaerellales</taxon>
        <taxon>Mycosphaerellaceae</taxon>
        <taxon>Septoria</taxon>
    </lineage>
</organism>
<evidence type="ECO:0000313" key="4">
    <source>
        <dbReference type="Proteomes" id="UP001056384"/>
    </source>
</evidence>
<keyword evidence="1" id="KW-0472">Membrane</keyword>
<keyword evidence="1" id="KW-0812">Transmembrane</keyword>
<keyword evidence="3" id="KW-0808">Transferase</keyword>
<dbReference type="SUPFAM" id="SSF141673">
    <property type="entry name" value="MOSC N-terminal domain-like"/>
    <property type="match status" value="1"/>
</dbReference>
<keyword evidence="3" id="KW-0418">Kinase</keyword>
<dbReference type="InterPro" id="IPR011037">
    <property type="entry name" value="Pyrv_Knase-like_insert_dom_sf"/>
</dbReference>
<evidence type="ECO:0000313" key="3">
    <source>
        <dbReference type="EMBL" id="USW53445.1"/>
    </source>
</evidence>
<accession>A0A9Q9EJW3</accession>
<keyword evidence="1" id="KW-1133">Transmembrane helix</keyword>
<dbReference type="GO" id="GO:0030151">
    <property type="term" value="F:molybdenum ion binding"/>
    <property type="evidence" value="ECO:0007669"/>
    <property type="project" value="InterPro"/>
</dbReference>
<sequence>MGSIIDLLTNAIPLHIAVPAAIMFITLLAAALMIDSSVVQDIYDPQEKLTIKVEELWHYPVKGLGGIQLEKGTIGAQGFEDDRTFVLTKVHRDEKTGDVSVLEPMYSGFNLQMVLFQCIVEDRDKGPKGASITVTRVGPENPDPKQLTYTGHSEHQICFPLRPDVSNLTKTYLDLHGSACDVFDMGSEISAWLTKYLRFETKLFYIGPNAREVLGSTAPSGDMAIAKRSPSMAMIRKVVPRSLLTPVETITFQDIGHYLVVTQESNAEVSSRLAAGHEMDIHKFRPNIIVSGAPKAYDEDFWSQLVFSNGLKMNFGSTCWRCQAITVDYRTGKKADGEEGEVWKRLNKDRRVDKGWKYGPVFGHYSYTSLKDVGRTIQVGDRAVVTKRVKEQPVFDWPLPKAAVAAFSG</sequence>
<feature type="transmembrane region" description="Helical" evidence="1">
    <location>
        <begin position="12"/>
        <end position="34"/>
    </location>
</feature>
<dbReference type="AlphaFoldDB" id="A0A9Q9EJW3"/>
<dbReference type="Proteomes" id="UP001056384">
    <property type="component" value="Chromosome 5"/>
</dbReference>
<reference evidence="3" key="1">
    <citation type="submission" date="2022-06" db="EMBL/GenBank/DDBJ databases">
        <title>Complete genome sequences of two strains of the flax pathogen Septoria linicola.</title>
        <authorList>
            <person name="Lapalu N."/>
            <person name="Simon A."/>
            <person name="Demenou B."/>
            <person name="Paumier D."/>
            <person name="Guillot M.-P."/>
            <person name="Gout L."/>
            <person name="Valade R."/>
        </authorList>
    </citation>
    <scope>NUCLEOTIDE SEQUENCE</scope>
    <source>
        <strain evidence="3">SE15195</strain>
    </source>
</reference>
<name>A0A9Q9EJW3_9PEZI</name>
<dbReference type="EMBL" id="CP099422">
    <property type="protein sequence ID" value="USW53445.1"/>
    <property type="molecule type" value="Genomic_DNA"/>
</dbReference>
<dbReference type="InterPro" id="IPR005302">
    <property type="entry name" value="MoCF_Sase_C"/>
</dbReference>